<reference evidence="2" key="1">
    <citation type="journal article" date="2022" name="bioRxiv">
        <title>Sequencing and chromosome-scale assembly of the giantPleurodeles waltlgenome.</title>
        <authorList>
            <person name="Brown T."/>
            <person name="Elewa A."/>
            <person name="Iarovenko S."/>
            <person name="Subramanian E."/>
            <person name="Araus A.J."/>
            <person name="Petzold A."/>
            <person name="Susuki M."/>
            <person name="Suzuki K.-i.T."/>
            <person name="Hayashi T."/>
            <person name="Toyoda A."/>
            <person name="Oliveira C."/>
            <person name="Osipova E."/>
            <person name="Leigh N.D."/>
            <person name="Simon A."/>
            <person name="Yun M.H."/>
        </authorList>
    </citation>
    <scope>NUCLEOTIDE SEQUENCE</scope>
    <source>
        <strain evidence="2">20211129_DDA</strain>
        <tissue evidence="2">Liver</tissue>
    </source>
</reference>
<feature type="compositionally biased region" description="Basic and acidic residues" evidence="1">
    <location>
        <begin position="59"/>
        <end position="69"/>
    </location>
</feature>
<protein>
    <submittedName>
        <fullName evidence="2">Uncharacterized protein</fullName>
    </submittedName>
</protein>
<organism evidence="2 3">
    <name type="scientific">Pleurodeles waltl</name>
    <name type="common">Iberian ribbed newt</name>
    <dbReference type="NCBI Taxonomy" id="8319"/>
    <lineage>
        <taxon>Eukaryota</taxon>
        <taxon>Metazoa</taxon>
        <taxon>Chordata</taxon>
        <taxon>Craniata</taxon>
        <taxon>Vertebrata</taxon>
        <taxon>Euteleostomi</taxon>
        <taxon>Amphibia</taxon>
        <taxon>Batrachia</taxon>
        <taxon>Caudata</taxon>
        <taxon>Salamandroidea</taxon>
        <taxon>Salamandridae</taxon>
        <taxon>Pleurodelinae</taxon>
        <taxon>Pleurodeles</taxon>
    </lineage>
</organism>
<gene>
    <name evidence="2" type="ORF">NDU88_007663</name>
</gene>
<dbReference type="AlphaFoldDB" id="A0AAV7QMQ8"/>
<dbReference type="Proteomes" id="UP001066276">
    <property type="component" value="Chromosome 6"/>
</dbReference>
<dbReference type="EMBL" id="JANPWB010000010">
    <property type="protein sequence ID" value="KAJ1141330.1"/>
    <property type="molecule type" value="Genomic_DNA"/>
</dbReference>
<name>A0AAV7QMQ8_PLEWA</name>
<evidence type="ECO:0000313" key="2">
    <source>
        <dbReference type="EMBL" id="KAJ1141330.1"/>
    </source>
</evidence>
<evidence type="ECO:0000313" key="3">
    <source>
        <dbReference type="Proteomes" id="UP001066276"/>
    </source>
</evidence>
<accession>A0AAV7QMQ8</accession>
<feature type="region of interest" description="Disordered" evidence="1">
    <location>
        <begin position="43"/>
        <end position="69"/>
    </location>
</feature>
<evidence type="ECO:0000256" key="1">
    <source>
        <dbReference type="SAM" id="MobiDB-lite"/>
    </source>
</evidence>
<comment type="caution">
    <text evidence="2">The sequence shown here is derived from an EMBL/GenBank/DDBJ whole genome shotgun (WGS) entry which is preliminary data.</text>
</comment>
<proteinExistence type="predicted"/>
<keyword evidence="3" id="KW-1185">Reference proteome</keyword>
<sequence>MDGSVQNSALYPRGMEPFPGAKTLHPRELRCQNLTCGGRGLTKYGAPSIPVRHNSTDPAARRDVSESCG</sequence>
<feature type="region of interest" description="Disordered" evidence="1">
    <location>
        <begin position="1"/>
        <end position="23"/>
    </location>
</feature>